<evidence type="ECO:0000313" key="2">
    <source>
        <dbReference type="EMBL" id="KAK0443742.1"/>
    </source>
</evidence>
<feature type="transmembrane region" description="Helical" evidence="1">
    <location>
        <begin position="78"/>
        <end position="101"/>
    </location>
</feature>
<feature type="transmembrane region" description="Helical" evidence="1">
    <location>
        <begin position="54"/>
        <end position="72"/>
    </location>
</feature>
<proteinExistence type="predicted"/>
<organism evidence="2 3">
    <name type="scientific">Armillaria borealis</name>
    <dbReference type="NCBI Taxonomy" id="47425"/>
    <lineage>
        <taxon>Eukaryota</taxon>
        <taxon>Fungi</taxon>
        <taxon>Dikarya</taxon>
        <taxon>Basidiomycota</taxon>
        <taxon>Agaricomycotina</taxon>
        <taxon>Agaricomycetes</taxon>
        <taxon>Agaricomycetidae</taxon>
        <taxon>Agaricales</taxon>
        <taxon>Marasmiineae</taxon>
        <taxon>Physalacriaceae</taxon>
        <taxon>Armillaria</taxon>
    </lineage>
</organism>
<dbReference type="AlphaFoldDB" id="A0AA39JK80"/>
<comment type="caution">
    <text evidence="2">The sequence shown here is derived from an EMBL/GenBank/DDBJ whole genome shotgun (WGS) entry which is preliminary data.</text>
</comment>
<dbReference type="Proteomes" id="UP001175226">
    <property type="component" value="Unassembled WGS sequence"/>
</dbReference>
<evidence type="ECO:0000256" key="1">
    <source>
        <dbReference type="SAM" id="Phobius"/>
    </source>
</evidence>
<keyword evidence="1" id="KW-1133">Transmembrane helix</keyword>
<accession>A0AA39JK80</accession>
<dbReference type="InterPro" id="IPR052979">
    <property type="entry name" value="Adenylate-forming_domain"/>
</dbReference>
<dbReference type="EMBL" id="JAUEPT010000021">
    <property type="protein sequence ID" value="KAK0443742.1"/>
    <property type="molecule type" value="Genomic_DNA"/>
</dbReference>
<dbReference type="PANTHER" id="PTHR33927:SF5">
    <property type="entry name" value="ENZYME, PUTATIVE (AFU_ORTHOLOGUE AFUA_8G01222)-RELATED"/>
    <property type="match status" value="1"/>
</dbReference>
<sequence length="217" mass="24176">MMISLASSKLADGKQMNTWDGLENKDEDVPEKAQPDLVYLPASVLDDGYSSQKVALLAISNLFIAILMRRSWLSLSVATVVLIYIILVFLASTTAFAYPILRVKRHDTFKMHTSIRGMDSNYISLGTGHCSLMLLRIKLQKIPIRSVFLSHHAVQMFVDYVIENPSPLLFVGVPGSFQRFSTGPLYEWHSFAAIATPGRSGFSIIVSQASDWSTEMK</sequence>
<gene>
    <name evidence="2" type="ORF">EV421DRAFT_1735477</name>
</gene>
<name>A0AA39JK80_9AGAR</name>
<dbReference type="PANTHER" id="PTHR33927">
    <property type="entry name" value="TRANSMEMBRANE PROTEIN"/>
    <property type="match status" value="1"/>
</dbReference>
<keyword evidence="3" id="KW-1185">Reference proteome</keyword>
<keyword evidence="1" id="KW-0812">Transmembrane</keyword>
<evidence type="ECO:0000313" key="3">
    <source>
        <dbReference type="Proteomes" id="UP001175226"/>
    </source>
</evidence>
<keyword evidence="1" id="KW-0472">Membrane</keyword>
<protein>
    <submittedName>
        <fullName evidence="2">Uncharacterized protein</fullName>
    </submittedName>
</protein>
<reference evidence="2" key="1">
    <citation type="submission" date="2023-06" db="EMBL/GenBank/DDBJ databases">
        <authorList>
            <consortium name="Lawrence Berkeley National Laboratory"/>
            <person name="Ahrendt S."/>
            <person name="Sahu N."/>
            <person name="Indic B."/>
            <person name="Wong-Bajracharya J."/>
            <person name="Merenyi Z."/>
            <person name="Ke H.-M."/>
            <person name="Monk M."/>
            <person name="Kocsube S."/>
            <person name="Drula E."/>
            <person name="Lipzen A."/>
            <person name="Balint B."/>
            <person name="Henrissat B."/>
            <person name="Andreopoulos B."/>
            <person name="Martin F.M."/>
            <person name="Harder C.B."/>
            <person name="Rigling D."/>
            <person name="Ford K.L."/>
            <person name="Foster G.D."/>
            <person name="Pangilinan J."/>
            <person name="Papanicolaou A."/>
            <person name="Barry K."/>
            <person name="LaButti K."/>
            <person name="Viragh M."/>
            <person name="Koriabine M."/>
            <person name="Yan M."/>
            <person name="Riley R."/>
            <person name="Champramary S."/>
            <person name="Plett K.L."/>
            <person name="Tsai I.J."/>
            <person name="Slot J."/>
            <person name="Sipos G."/>
            <person name="Plett J."/>
            <person name="Nagy L.G."/>
            <person name="Grigoriev I.V."/>
        </authorList>
    </citation>
    <scope>NUCLEOTIDE SEQUENCE</scope>
    <source>
        <strain evidence="2">FPL87.14</strain>
    </source>
</reference>